<dbReference type="GO" id="GO:0003677">
    <property type="term" value="F:DNA binding"/>
    <property type="evidence" value="ECO:0007669"/>
    <property type="project" value="UniProtKB-UniRule"/>
</dbReference>
<organism evidence="4 5">
    <name type="scientific">Desulfonema magnum</name>
    <dbReference type="NCBI Taxonomy" id="45655"/>
    <lineage>
        <taxon>Bacteria</taxon>
        <taxon>Pseudomonadati</taxon>
        <taxon>Thermodesulfobacteriota</taxon>
        <taxon>Desulfobacteria</taxon>
        <taxon>Desulfobacterales</taxon>
        <taxon>Desulfococcaceae</taxon>
        <taxon>Desulfonema</taxon>
    </lineage>
</organism>
<keyword evidence="1" id="KW-0238">DNA-binding</keyword>
<gene>
    <name evidence="4" type="ORF">dnm_061020</name>
</gene>
<dbReference type="AlphaFoldDB" id="A0A975GQN2"/>
<dbReference type="RefSeq" id="WP_207678420.1">
    <property type="nucleotide sequence ID" value="NZ_CP061800.1"/>
</dbReference>
<evidence type="ECO:0000313" key="4">
    <source>
        <dbReference type="EMBL" id="QTA90042.1"/>
    </source>
</evidence>
<dbReference type="InterPro" id="IPR037914">
    <property type="entry name" value="SpoVT-AbrB_sf"/>
</dbReference>
<evidence type="ECO:0000256" key="1">
    <source>
        <dbReference type="PROSITE-ProRule" id="PRU01076"/>
    </source>
</evidence>
<dbReference type="EMBL" id="CP061800">
    <property type="protein sequence ID" value="QTA90042.1"/>
    <property type="molecule type" value="Genomic_DNA"/>
</dbReference>
<evidence type="ECO:0000259" key="3">
    <source>
        <dbReference type="PROSITE" id="PS51740"/>
    </source>
</evidence>
<feature type="compositionally biased region" description="Basic and acidic residues" evidence="2">
    <location>
        <begin position="76"/>
        <end position="92"/>
    </location>
</feature>
<protein>
    <recommendedName>
        <fullName evidence="3">SpoVT-AbrB domain-containing protein</fullName>
    </recommendedName>
</protein>
<dbReference type="SUPFAM" id="SSF89447">
    <property type="entry name" value="AbrB/MazE/MraZ-like"/>
    <property type="match status" value="1"/>
</dbReference>
<accession>A0A975GQN2</accession>
<sequence length="92" mass="10534">MTQQIELSLDVQGRILIPPEIQRRLGLLPGMTLIVEKGEDKDVRLCIQPQKTILVEKNGVLMARGKPLTDLTNITQDERDHHKSERLERVNL</sequence>
<dbReference type="InterPro" id="IPR007159">
    <property type="entry name" value="SpoVT-AbrB_dom"/>
</dbReference>
<name>A0A975GQN2_9BACT</name>
<reference evidence="4" key="1">
    <citation type="journal article" date="2021" name="Microb. Physiol.">
        <title>Proteogenomic Insights into the Physiology of Marine, Sulfate-Reducing, Filamentous Desulfonema limicola and Desulfonema magnum.</title>
        <authorList>
            <person name="Schnaars V."/>
            <person name="Wohlbrand L."/>
            <person name="Scheve S."/>
            <person name="Hinrichs C."/>
            <person name="Reinhardt R."/>
            <person name="Rabus R."/>
        </authorList>
    </citation>
    <scope>NUCLEOTIDE SEQUENCE</scope>
    <source>
        <strain evidence="4">4be13</strain>
    </source>
</reference>
<dbReference type="PROSITE" id="PS51740">
    <property type="entry name" value="SPOVT_ABRB"/>
    <property type="match status" value="1"/>
</dbReference>
<feature type="region of interest" description="Disordered" evidence="2">
    <location>
        <begin position="72"/>
        <end position="92"/>
    </location>
</feature>
<dbReference type="KEGG" id="dmm:dnm_061020"/>
<feature type="domain" description="SpoVT-AbrB" evidence="3">
    <location>
        <begin position="4"/>
        <end position="50"/>
    </location>
</feature>
<keyword evidence="5" id="KW-1185">Reference proteome</keyword>
<dbReference type="Proteomes" id="UP000663722">
    <property type="component" value="Chromosome"/>
</dbReference>
<proteinExistence type="predicted"/>
<evidence type="ECO:0000256" key="2">
    <source>
        <dbReference type="SAM" id="MobiDB-lite"/>
    </source>
</evidence>
<evidence type="ECO:0000313" key="5">
    <source>
        <dbReference type="Proteomes" id="UP000663722"/>
    </source>
</evidence>